<dbReference type="Proteomes" id="UP000828941">
    <property type="component" value="Chromosome 11"/>
</dbReference>
<dbReference type="EMBL" id="CM039436">
    <property type="protein sequence ID" value="KAI4313887.1"/>
    <property type="molecule type" value="Genomic_DNA"/>
</dbReference>
<accession>A0ACB9LSB9</accession>
<organism evidence="1 2">
    <name type="scientific">Bauhinia variegata</name>
    <name type="common">Purple orchid tree</name>
    <name type="synonym">Phanera variegata</name>
    <dbReference type="NCBI Taxonomy" id="167791"/>
    <lineage>
        <taxon>Eukaryota</taxon>
        <taxon>Viridiplantae</taxon>
        <taxon>Streptophyta</taxon>
        <taxon>Embryophyta</taxon>
        <taxon>Tracheophyta</taxon>
        <taxon>Spermatophyta</taxon>
        <taxon>Magnoliopsida</taxon>
        <taxon>eudicotyledons</taxon>
        <taxon>Gunneridae</taxon>
        <taxon>Pentapetalae</taxon>
        <taxon>rosids</taxon>
        <taxon>fabids</taxon>
        <taxon>Fabales</taxon>
        <taxon>Fabaceae</taxon>
        <taxon>Cercidoideae</taxon>
        <taxon>Cercideae</taxon>
        <taxon>Bauhiniinae</taxon>
        <taxon>Bauhinia</taxon>
    </lineage>
</organism>
<proteinExistence type="predicted"/>
<comment type="caution">
    <text evidence="1">The sequence shown here is derived from an EMBL/GenBank/DDBJ whole genome shotgun (WGS) entry which is preliminary data.</text>
</comment>
<reference evidence="1 2" key="1">
    <citation type="journal article" date="2022" name="DNA Res.">
        <title>Chromosomal-level genome assembly of the orchid tree Bauhinia variegata (Leguminosae; Cercidoideae) supports the allotetraploid origin hypothesis of Bauhinia.</title>
        <authorList>
            <person name="Zhong Y."/>
            <person name="Chen Y."/>
            <person name="Zheng D."/>
            <person name="Pang J."/>
            <person name="Liu Y."/>
            <person name="Luo S."/>
            <person name="Meng S."/>
            <person name="Qian L."/>
            <person name="Wei D."/>
            <person name="Dai S."/>
            <person name="Zhou R."/>
        </authorList>
    </citation>
    <scope>NUCLEOTIDE SEQUENCE [LARGE SCALE GENOMIC DNA]</scope>
    <source>
        <strain evidence="1">BV-YZ2020</strain>
    </source>
</reference>
<sequence length="339" mass="37619">MGLAESPGKGVGLAGSPGQGEAPLKAQMNEWASVEAQGKGGPRLKPKGKSGPRLKPKSSTSSKRTYHIPTSLFSLSSDARSQMALRVAAIWSTRHGKVSILLPDQCGISMSTMAAAAIMLYFKVVVELCKYGAFMLYFKSFCFADSNLFYHIYAQMQTSLVRAVVQECGAHLNIISPHSVHGAHAGESERILREAFAEASSHAALGKPSVIFIDEIDALCPRRDSKKEQDIRVASRLFTLMDSNKPLLCQELYFSDDILETRKFEVYLDFFQSSWKKTEDLGDRMLFLGKCYSMSFSAKELGVGMSNTIYFSNDPVAPWWNEWDSYHLRGISTSWLTYG</sequence>
<protein>
    <submittedName>
        <fullName evidence="1">Uncharacterized protein</fullName>
    </submittedName>
</protein>
<evidence type="ECO:0000313" key="2">
    <source>
        <dbReference type="Proteomes" id="UP000828941"/>
    </source>
</evidence>
<keyword evidence="2" id="KW-1185">Reference proteome</keyword>
<name>A0ACB9LSB9_BAUVA</name>
<evidence type="ECO:0000313" key="1">
    <source>
        <dbReference type="EMBL" id="KAI4313887.1"/>
    </source>
</evidence>
<gene>
    <name evidence="1" type="ORF">L6164_026833</name>
</gene>